<dbReference type="PANTHER" id="PTHR43280">
    <property type="entry name" value="ARAC-FAMILY TRANSCRIPTIONAL REGULATOR"/>
    <property type="match status" value="1"/>
</dbReference>
<keyword evidence="6" id="KW-1185">Reference proteome</keyword>
<dbReference type="SMART" id="SM00342">
    <property type="entry name" value="HTH_ARAC"/>
    <property type="match status" value="1"/>
</dbReference>
<keyword evidence="2 5" id="KW-0238">DNA-binding</keyword>
<dbReference type="EMBL" id="SOAY01000011">
    <property type="protein sequence ID" value="TDT45300.1"/>
    <property type="molecule type" value="Genomic_DNA"/>
</dbReference>
<dbReference type="Proteomes" id="UP000294749">
    <property type="component" value="Unassembled WGS sequence"/>
</dbReference>
<gene>
    <name evidence="5" type="ORF">CLV90_2385</name>
</gene>
<dbReference type="AlphaFoldDB" id="A0A4R7K352"/>
<evidence type="ECO:0000256" key="1">
    <source>
        <dbReference type="ARBA" id="ARBA00023015"/>
    </source>
</evidence>
<name>A0A4R7K352_9FLAO</name>
<organism evidence="5 6">
    <name type="scientific">Maribacter spongiicola</name>
    <dbReference type="NCBI Taxonomy" id="1206753"/>
    <lineage>
        <taxon>Bacteria</taxon>
        <taxon>Pseudomonadati</taxon>
        <taxon>Bacteroidota</taxon>
        <taxon>Flavobacteriia</taxon>
        <taxon>Flavobacteriales</taxon>
        <taxon>Flavobacteriaceae</taxon>
        <taxon>Maribacter</taxon>
    </lineage>
</organism>
<dbReference type="OrthoDB" id="636258at2"/>
<protein>
    <submittedName>
        <fullName evidence="5">AraC-like DNA-binding protein</fullName>
    </submittedName>
</protein>
<feature type="domain" description="HTH araC/xylS-type" evidence="4">
    <location>
        <begin position="185"/>
        <end position="285"/>
    </location>
</feature>
<dbReference type="InterPro" id="IPR009057">
    <property type="entry name" value="Homeodomain-like_sf"/>
</dbReference>
<dbReference type="RefSeq" id="WP_133687639.1">
    <property type="nucleotide sequence ID" value="NZ_SOAY01000011.1"/>
</dbReference>
<dbReference type="SUPFAM" id="SSF46689">
    <property type="entry name" value="Homeodomain-like"/>
    <property type="match status" value="1"/>
</dbReference>
<dbReference type="GO" id="GO:0043565">
    <property type="term" value="F:sequence-specific DNA binding"/>
    <property type="evidence" value="ECO:0007669"/>
    <property type="project" value="InterPro"/>
</dbReference>
<evidence type="ECO:0000256" key="3">
    <source>
        <dbReference type="ARBA" id="ARBA00023163"/>
    </source>
</evidence>
<dbReference type="PROSITE" id="PS01124">
    <property type="entry name" value="HTH_ARAC_FAMILY_2"/>
    <property type="match status" value="1"/>
</dbReference>
<evidence type="ECO:0000313" key="5">
    <source>
        <dbReference type="EMBL" id="TDT45300.1"/>
    </source>
</evidence>
<sequence>MARTIIENIVIAKYEEQTFFEFCKYTTIRFFEIVYFEKGTGTIKINGKTVPYAANSVFVFIPDDIYIVNPDSATTTVAIKFLKSFFRNTSAQNETLPVNNWFRKIEEILNSESHQLREMQFETESDRSHLVSLINMVATEYMREQTFDIFIIQNSVSVILHLIARNIQFINTADTVKEVKSSKIQQIINFIHANIYNSELLTTKSLAEEFHMADNYMSEYFKKHTDVSLKKYIINYKLKLVETRLKYTDLQFSEIAIELGFTDSSHLNKTFQSYKGMTIGAFKASISA</sequence>
<keyword evidence="3" id="KW-0804">Transcription</keyword>
<dbReference type="Pfam" id="PF12833">
    <property type="entry name" value="HTH_18"/>
    <property type="match status" value="1"/>
</dbReference>
<dbReference type="InterPro" id="IPR037923">
    <property type="entry name" value="HTH-like"/>
</dbReference>
<dbReference type="InterPro" id="IPR003313">
    <property type="entry name" value="AraC-bd"/>
</dbReference>
<dbReference type="InterPro" id="IPR018060">
    <property type="entry name" value="HTH_AraC"/>
</dbReference>
<accession>A0A4R7K352</accession>
<comment type="caution">
    <text evidence="5">The sequence shown here is derived from an EMBL/GenBank/DDBJ whole genome shotgun (WGS) entry which is preliminary data.</text>
</comment>
<dbReference type="GO" id="GO:0003700">
    <property type="term" value="F:DNA-binding transcription factor activity"/>
    <property type="evidence" value="ECO:0007669"/>
    <property type="project" value="InterPro"/>
</dbReference>
<evidence type="ECO:0000259" key="4">
    <source>
        <dbReference type="PROSITE" id="PS01124"/>
    </source>
</evidence>
<dbReference type="PANTHER" id="PTHR43280:SF34">
    <property type="entry name" value="ARAC-FAMILY TRANSCRIPTIONAL REGULATOR"/>
    <property type="match status" value="1"/>
</dbReference>
<evidence type="ECO:0000313" key="6">
    <source>
        <dbReference type="Proteomes" id="UP000294749"/>
    </source>
</evidence>
<dbReference type="Gene3D" id="1.10.10.60">
    <property type="entry name" value="Homeodomain-like"/>
    <property type="match status" value="2"/>
</dbReference>
<proteinExistence type="predicted"/>
<evidence type="ECO:0000256" key="2">
    <source>
        <dbReference type="ARBA" id="ARBA00023125"/>
    </source>
</evidence>
<dbReference type="Pfam" id="PF02311">
    <property type="entry name" value="AraC_binding"/>
    <property type="match status" value="1"/>
</dbReference>
<reference evidence="5 6" key="1">
    <citation type="submission" date="2019-03" db="EMBL/GenBank/DDBJ databases">
        <title>Genomic Encyclopedia of Archaeal and Bacterial Type Strains, Phase II (KMG-II): from individual species to whole genera.</title>
        <authorList>
            <person name="Goeker M."/>
        </authorList>
    </citation>
    <scope>NUCLEOTIDE SEQUENCE [LARGE SCALE GENOMIC DNA]</scope>
    <source>
        <strain evidence="5 6">DSM 25233</strain>
    </source>
</reference>
<dbReference type="SUPFAM" id="SSF51215">
    <property type="entry name" value="Regulatory protein AraC"/>
    <property type="match status" value="1"/>
</dbReference>
<keyword evidence="1" id="KW-0805">Transcription regulation</keyword>